<gene>
    <name evidence="1" type="ORF">HMPREF9944_02490</name>
</gene>
<proteinExistence type="predicted"/>
<dbReference type="AlphaFoldDB" id="H1HQP6"/>
<evidence type="ECO:0000313" key="2">
    <source>
        <dbReference type="Proteomes" id="UP000003167"/>
    </source>
</evidence>
<protein>
    <submittedName>
        <fullName evidence="1">Uncharacterized protein</fullName>
    </submittedName>
</protein>
<keyword evidence="2" id="KW-1185">Reference proteome</keyword>
<name>H1HQP6_9BACT</name>
<evidence type="ECO:0000313" key="1">
    <source>
        <dbReference type="EMBL" id="EHO65961.1"/>
    </source>
</evidence>
<dbReference type="PATRIC" id="fig|999422.3.peg.2606"/>
<dbReference type="RefSeq" id="WP_008566625.1">
    <property type="nucleotide sequence ID" value="NZ_JH594514.1"/>
</dbReference>
<comment type="caution">
    <text evidence="1">The sequence shown here is derived from an EMBL/GenBank/DDBJ whole genome shotgun (WGS) entry which is preliminary data.</text>
</comment>
<accession>H1HQP6</accession>
<organism evidence="1 2">
    <name type="scientific">Segatella maculosa OT 289</name>
    <dbReference type="NCBI Taxonomy" id="999422"/>
    <lineage>
        <taxon>Bacteria</taxon>
        <taxon>Pseudomonadati</taxon>
        <taxon>Bacteroidota</taxon>
        <taxon>Bacteroidia</taxon>
        <taxon>Bacteroidales</taxon>
        <taxon>Prevotellaceae</taxon>
        <taxon>Segatella</taxon>
    </lineage>
</organism>
<dbReference type="HOGENOM" id="CLU_2937824_0_0_10"/>
<dbReference type="EMBL" id="AGEK01000048">
    <property type="protein sequence ID" value="EHO65961.1"/>
    <property type="molecule type" value="Genomic_DNA"/>
</dbReference>
<dbReference type="Proteomes" id="UP000003167">
    <property type="component" value="Unassembled WGS sequence"/>
</dbReference>
<reference evidence="1 2" key="1">
    <citation type="submission" date="2011-12" db="EMBL/GenBank/DDBJ databases">
        <title>The Genome Sequence of Prevotella maculosa OT 289.</title>
        <authorList>
            <consortium name="The Broad Institute Genome Sequencing Platform"/>
            <person name="Earl A."/>
            <person name="Ward D."/>
            <person name="Feldgarden M."/>
            <person name="Gevers D."/>
            <person name="Izard J."/>
            <person name="Blanton J.M."/>
            <person name="Mathney J."/>
            <person name="Tanner A.C."/>
            <person name="Dewhirst F.E."/>
            <person name="Young S.K."/>
            <person name="Zeng Q."/>
            <person name="Gargeya S."/>
            <person name="Fitzgerald M."/>
            <person name="Haas B."/>
            <person name="Abouelleil A."/>
            <person name="Alvarado L."/>
            <person name="Arachchi H.M."/>
            <person name="Berlin A."/>
            <person name="Chapman S.B."/>
            <person name="Gearin G."/>
            <person name="Goldberg J."/>
            <person name="Griggs A."/>
            <person name="Gujja S."/>
            <person name="Hansen M."/>
            <person name="Heiman D."/>
            <person name="Howarth C."/>
            <person name="Larimer J."/>
            <person name="Lui A."/>
            <person name="MacDonald P.J.P."/>
            <person name="McCowen C."/>
            <person name="Montmayeur A."/>
            <person name="Murphy C."/>
            <person name="Neiman D."/>
            <person name="Pearson M."/>
            <person name="Priest M."/>
            <person name="Roberts A."/>
            <person name="Saif S."/>
            <person name="Shea T."/>
            <person name="Sisk P."/>
            <person name="Stolte C."/>
            <person name="Sykes S."/>
            <person name="Wortman J."/>
            <person name="Nusbaum C."/>
            <person name="Birren B."/>
        </authorList>
    </citation>
    <scope>NUCLEOTIDE SEQUENCE [LARGE SCALE GENOMIC DNA]</scope>
    <source>
        <strain evidence="1 2">OT 289</strain>
    </source>
</reference>
<sequence>MRRRRGPDTPHIGTDTMEMVHRYGEYGAAIWSMSGKSLIFAVGKCGEIVFFGQMMVCRVE</sequence>